<evidence type="ECO:0000313" key="2">
    <source>
        <dbReference type="EMBL" id="OME93871.1"/>
    </source>
</evidence>
<protein>
    <recommendedName>
        <fullName evidence="4">Extracellular solute-binding protein</fullName>
    </recommendedName>
</protein>
<name>A0A1R1B425_PAELA</name>
<evidence type="ECO:0008006" key="4">
    <source>
        <dbReference type="Google" id="ProtNLM"/>
    </source>
</evidence>
<dbReference type="STRING" id="1401.BK123_11555"/>
<gene>
    <name evidence="2" type="ORF">BK123_11555</name>
</gene>
<dbReference type="Pfam" id="PF01547">
    <property type="entry name" value="SBP_bac_1"/>
    <property type="match status" value="1"/>
</dbReference>
<dbReference type="Gene3D" id="3.40.190.10">
    <property type="entry name" value="Periplasmic binding protein-like II"/>
    <property type="match status" value="1"/>
</dbReference>
<dbReference type="SUPFAM" id="SSF53850">
    <property type="entry name" value="Periplasmic binding protein-like II"/>
    <property type="match status" value="1"/>
</dbReference>
<dbReference type="PANTHER" id="PTHR43649">
    <property type="entry name" value="ARABINOSE-BINDING PROTEIN-RELATED"/>
    <property type="match status" value="1"/>
</dbReference>
<dbReference type="InterPro" id="IPR050490">
    <property type="entry name" value="Bact_solute-bd_prot1"/>
</dbReference>
<dbReference type="AlphaFoldDB" id="A0A1R1B425"/>
<comment type="caution">
    <text evidence="2">The sequence shown here is derived from an EMBL/GenBank/DDBJ whole genome shotgun (WGS) entry which is preliminary data.</text>
</comment>
<dbReference type="RefSeq" id="WP_076322541.1">
    <property type="nucleotide sequence ID" value="NZ_MRTF01000003.1"/>
</dbReference>
<reference evidence="2 3" key="1">
    <citation type="submission" date="2016-11" db="EMBL/GenBank/DDBJ databases">
        <title>Paenibacillus species isolates.</title>
        <authorList>
            <person name="Beno S.M."/>
        </authorList>
    </citation>
    <scope>NUCLEOTIDE SEQUENCE [LARGE SCALE GENOMIC DNA]</scope>
    <source>
        <strain evidence="2 3">FSL F4-0100</strain>
    </source>
</reference>
<dbReference type="InterPro" id="IPR006059">
    <property type="entry name" value="SBP"/>
</dbReference>
<dbReference type="PANTHER" id="PTHR43649:SF12">
    <property type="entry name" value="DIACETYLCHITOBIOSE BINDING PROTEIN DASA"/>
    <property type="match status" value="1"/>
</dbReference>
<sequence length="462" mass="51499">MSIKSRKQWLFVVVLVFVVFLTGCTRGGGNSADEPKPEPQVAVTEQEDEQPKSGEEQQAPEEEQTIDMQGKPVRVISWGYAGGEKGTEAGEQRIALEQELEKKYNTKFQFEQIPWGDIQDKITASIVAGEPIADVFLLERYRAFPAMVQKDFLQPIDGILDINNEKWPAEMRMTGSFDGKVYGFSTAVGGGGGIYYNKAILKKEGLPDPQELHEKGEWNWDTFLDIAKKSTKDTNGDGKIDQYGLALTSVNFVPAFIASNDGDVTKVVDGKLAFTGDDENAMEALRFYSDLSNVHKVVKPNQTDNWEDYINAFNEGIVAMRYGEGWEGSGIQTNLGNDYGFIFIPKGPKATAYHNAMQPTLWYVPKGANPDAVRIYAEYLLGYMPKEGELDAWTESLFADQKSLDNYMEMGKIMKPKDWEGIPNFGQEIRKVWDNIGAGKETPETGMKSVRPVLEGLLDAAQ</sequence>
<dbReference type="Proteomes" id="UP000187074">
    <property type="component" value="Unassembled WGS sequence"/>
</dbReference>
<organism evidence="2 3">
    <name type="scientific">Paenibacillus lautus</name>
    <name type="common">Bacillus lautus</name>
    <dbReference type="NCBI Taxonomy" id="1401"/>
    <lineage>
        <taxon>Bacteria</taxon>
        <taxon>Bacillati</taxon>
        <taxon>Bacillota</taxon>
        <taxon>Bacilli</taxon>
        <taxon>Bacillales</taxon>
        <taxon>Paenibacillaceae</taxon>
        <taxon>Paenibacillus</taxon>
    </lineage>
</organism>
<evidence type="ECO:0000313" key="3">
    <source>
        <dbReference type="Proteomes" id="UP000187074"/>
    </source>
</evidence>
<feature type="region of interest" description="Disordered" evidence="1">
    <location>
        <begin position="27"/>
        <end position="68"/>
    </location>
</feature>
<proteinExistence type="predicted"/>
<dbReference type="PROSITE" id="PS51257">
    <property type="entry name" value="PROKAR_LIPOPROTEIN"/>
    <property type="match status" value="1"/>
</dbReference>
<accession>A0A1R1B425</accession>
<dbReference type="EMBL" id="MRTF01000003">
    <property type="protein sequence ID" value="OME93871.1"/>
    <property type="molecule type" value="Genomic_DNA"/>
</dbReference>
<evidence type="ECO:0000256" key="1">
    <source>
        <dbReference type="SAM" id="MobiDB-lite"/>
    </source>
</evidence>